<gene>
    <name evidence="1" type="ORF">G3I59_17790</name>
</gene>
<sequence length="115" mass="12368">MGWWIRFDGTEIDTDPDTGEIIDDSEAVRLFAEFVLSHVERCVTIQALAARTGLDECVIETALAVAREHRSQAGTLVSATSPGTCTPLLLSQPAAVSFQHHRGESEAAASEGQSR</sequence>
<dbReference type="RefSeq" id="WP_157905130.1">
    <property type="nucleotide sequence ID" value="NZ_JAAGNC010000089.1"/>
</dbReference>
<comment type="caution">
    <text evidence="1">The sequence shown here is derived from an EMBL/GenBank/DDBJ whole genome shotgun (WGS) entry which is preliminary data.</text>
</comment>
<evidence type="ECO:0000313" key="2">
    <source>
        <dbReference type="Proteomes" id="UP000470404"/>
    </source>
</evidence>
<protein>
    <submittedName>
        <fullName evidence="1">Uncharacterized protein</fullName>
    </submittedName>
</protein>
<name>A0ABX0BP68_9PSEU</name>
<keyword evidence="2" id="KW-1185">Reference proteome</keyword>
<organism evidence="1 2">
    <name type="scientific">Amycolatopsis rubida</name>
    <dbReference type="NCBI Taxonomy" id="112413"/>
    <lineage>
        <taxon>Bacteria</taxon>
        <taxon>Bacillati</taxon>
        <taxon>Actinomycetota</taxon>
        <taxon>Actinomycetes</taxon>
        <taxon>Pseudonocardiales</taxon>
        <taxon>Pseudonocardiaceae</taxon>
        <taxon>Amycolatopsis</taxon>
    </lineage>
</organism>
<accession>A0ABX0BP68</accession>
<proteinExistence type="predicted"/>
<evidence type="ECO:0000313" key="1">
    <source>
        <dbReference type="EMBL" id="NEC57396.1"/>
    </source>
</evidence>
<dbReference type="EMBL" id="JAAGNC010000089">
    <property type="protein sequence ID" value="NEC57396.1"/>
    <property type="molecule type" value="Genomic_DNA"/>
</dbReference>
<dbReference type="Proteomes" id="UP000470404">
    <property type="component" value="Unassembled WGS sequence"/>
</dbReference>
<reference evidence="1 2" key="1">
    <citation type="submission" date="2020-01" db="EMBL/GenBank/DDBJ databases">
        <title>Insect and environment-associated Actinomycetes.</title>
        <authorList>
            <person name="Currrie C."/>
            <person name="Chevrette M."/>
            <person name="Carlson C."/>
            <person name="Stubbendieck R."/>
            <person name="Wendt-Pienkowski E."/>
        </authorList>
    </citation>
    <scope>NUCLEOTIDE SEQUENCE [LARGE SCALE GENOMIC DNA]</scope>
    <source>
        <strain evidence="1 2">SID8386</strain>
    </source>
</reference>